<dbReference type="PRINTS" id="PR00081">
    <property type="entry name" value="GDHRDH"/>
</dbReference>
<dbReference type="Gene3D" id="3.40.50.720">
    <property type="entry name" value="NAD(P)-binding Rossmann-like Domain"/>
    <property type="match status" value="1"/>
</dbReference>
<dbReference type="InterPro" id="IPR036291">
    <property type="entry name" value="NAD(P)-bd_dom_sf"/>
</dbReference>
<evidence type="ECO:0000256" key="2">
    <source>
        <dbReference type="ARBA" id="ARBA00022857"/>
    </source>
</evidence>
<keyword evidence="2" id="KW-0521">NADP</keyword>
<dbReference type="EMBL" id="ANIE01000005">
    <property type="protein sequence ID" value="KEF31657.1"/>
    <property type="molecule type" value="Genomic_DNA"/>
</dbReference>
<keyword evidence="3" id="KW-0560">Oxidoreductase</keyword>
<proteinExistence type="inferred from homology"/>
<dbReference type="PANTHER" id="PTHR43618:SF8">
    <property type="entry name" value="7ALPHA-HYDROXYSTEROID DEHYDROGENASE"/>
    <property type="match status" value="1"/>
</dbReference>
<evidence type="ECO:0000256" key="3">
    <source>
        <dbReference type="ARBA" id="ARBA00023002"/>
    </source>
</evidence>
<dbReference type="PANTHER" id="PTHR43618">
    <property type="entry name" value="7-ALPHA-HYDROXYSTEROID DEHYDROGENASE"/>
    <property type="match status" value="1"/>
</dbReference>
<sequence>MTQNSPKLFSLEHKTVLVTGATGYLGRAISFGLAALGARVLVNGRSPEKVDELVASLHGTGGEALSAAFDVSDENSVKDWFVKFADQPLDGLVNNAYAGTAGSIETANAEDYRGSYEVTMVAAHQMLSAALPALRLAVQKNGAASVVNMGSMYGIVSPDQRIYAGKSVSNPPFYGAAKAALLQWTRYAACEFGPEGIRVNAVSPGPFPSDAVQQSNPDFIRSLSQKVPLGRIGVADELQGPLGFLLSDASSYVNGANLSVDGGWTCW</sequence>
<dbReference type="SUPFAM" id="SSF51735">
    <property type="entry name" value="NAD(P)-binding Rossmann-fold domains"/>
    <property type="match status" value="1"/>
</dbReference>
<protein>
    <submittedName>
        <fullName evidence="4">3-oxoacyl-[acyl-carrier protein] reductase</fullName>
    </submittedName>
</protein>
<name>A0A072N372_9GAMM</name>
<gene>
    <name evidence="4" type="ORF">D777_02006</name>
</gene>
<organism evidence="4 5">
    <name type="scientific">Marinobacter nitratireducens</name>
    <dbReference type="NCBI Taxonomy" id="1137280"/>
    <lineage>
        <taxon>Bacteria</taxon>
        <taxon>Pseudomonadati</taxon>
        <taxon>Pseudomonadota</taxon>
        <taxon>Gammaproteobacteria</taxon>
        <taxon>Pseudomonadales</taxon>
        <taxon>Marinobacteraceae</taxon>
        <taxon>Marinobacter</taxon>
    </lineage>
</organism>
<dbReference type="Pfam" id="PF13561">
    <property type="entry name" value="adh_short_C2"/>
    <property type="match status" value="1"/>
</dbReference>
<dbReference type="AlphaFoldDB" id="A0A072N372"/>
<dbReference type="GO" id="GO:0016491">
    <property type="term" value="F:oxidoreductase activity"/>
    <property type="evidence" value="ECO:0007669"/>
    <property type="project" value="UniProtKB-KW"/>
</dbReference>
<evidence type="ECO:0000313" key="4">
    <source>
        <dbReference type="EMBL" id="KEF31657.1"/>
    </source>
</evidence>
<dbReference type="Proteomes" id="UP000035057">
    <property type="component" value="Unassembled WGS sequence"/>
</dbReference>
<dbReference type="STRING" id="1137280.D777_02006"/>
<dbReference type="OrthoDB" id="7301144at2"/>
<keyword evidence="5" id="KW-1185">Reference proteome</keyword>
<dbReference type="RefSeq" id="WP_036130882.1">
    <property type="nucleotide sequence ID" value="NZ_ANIE01000005.1"/>
</dbReference>
<dbReference type="InterPro" id="IPR052178">
    <property type="entry name" value="Sec_Metab_Biosynth_SDR"/>
</dbReference>
<dbReference type="InterPro" id="IPR002347">
    <property type="entry name" value="SDR_fam"/>
</dbReference>
<evidence type="ECO:0000256" key="1">
    <source>
        <dbReference type="ARBA" id="ARBA00006484"/>
    </source>
</evidence>
<dbReference type="PATRIC" id="fig|1137280.3.peg.1822"/>
<evidence type="ECO:0000313" key="5">
    <source>
        <dbReference type="Proteomes" id="UP000035057"/>
    </source>
</evidence>
<accession>A0A072N372</accession>
<reference evidence="4 5" key="1">
    <citation type="submission" date="2012-12" db="EMBL/GenBank/DDBJ databases">
        <title>Genome assembly of Marinobacter sp. AK21.</title>
        <authorList>
            <person name="Khatri I."/>
            <person name="Kumar R."/>
            <person name="Vaidya B."/>
            <person name="Subramanian S."/>
            <person name="Pinnaka A."/>
        </authorList>
    </citation>
    <scope>NUCLEOTIDE SEQUENCE [LARGE SCALE GENOMIC DNA]</scope>
    <source>
        <strain evidence="4 5">AK21</strain>
    </source>
</reference>
<comment type="caution">
    <text evidence="4">The sequence shown here is derived from an EMBL/GenBank/DDBJ whole genome shotgun (WGS) entry which is preliminary data.</text>
</comment>
<comment type="similarity">
    <text evidence="1">Belongs to the short-chain dehydrogenases/reductases (SDR) family.</text>
</comment>